<dbReference type="PROSITE" id="PS50932">
    <property type="entry name" value="HTH_LACI_2"/>
    <property type="match status" value="1"/>
</dbReference>
<name>A0A9D1ELV2_9FIRM</name>
<evidence type="ECO:0000256" key="3">
    <source>
        <dbReference type="ARBA" id="ARBA00023163"/>
    </source>
</evidence>
<dbReference type="PRINTS" id="PR00036">
    <property type="entry name" value="HTHLACI"/>
</dbReference>
<reference evidence="5" key="1">
    <citation type="submission" date="2020-10" db="EMBL/GenBank/DDBJ databases">
        <authorList>
            <person name="Gilroy R."/>
        </authorList>
    </citation>
    <scope>NUCLEOTIDE SEQUENCE</scope>
    <source>
        <strain evidence="5">ChiSxjej1B13-7041</strain>
    </source>
</reference>
<dbReference type="PANTHER" id="PTHR30146">
    <property type="entry name" value="LACI-RELATED TRANSCRIPTIONAL REPRESSOR"/>
    <property type="match status" value="1"/>
</dbReference>
<gene>
    <name evidence="5" type="ORF">IAB98_12470</name>
</gene>
<dbReference type="InterPro" id="IPR028082">
    <property type="entry name" value="Peripla_BP_I"/>
</dbReference>
<dbReference type="InterPro" id="IPR046335">
    <property type="entry name" value="LacI/GalR-like_sensor"/>
</dbReference>
<dbReference type="InterPro" id="IPR000843">
    <property type="entry name" value="HTH_LacI"/>
</dbReference>
<protein>
    <submittedName>
        <fullName evidence="5">LacI family DNA-binding transcriptional regulator</fullName>
    </submittedName>
</protein>
<reference evidence="5" key="2">
    <citation type="journal article" date="2021" name="PeerJ">
        <title>Extensive microbial diversity within the chicken gut microbiome revealed by metagenomics and culture.</title>
        <authorList>
            <person name="Gilroy R."/>
            <person name="Ravi A."/>
            <person name="Getino M."/>
            <person name="Pursley I."/>
            <person name="Horton D.L."/>
            <person name="Alikhan N.F."/>
            <person name="Baker D."/>
            <person name="Gharbi K."/>
            <person name="Hall N."/>
            <person name="Watson M."/>
            <person name="Adriaenssens E.M."/>
            <person name="Foster-Nyarko E."/>
            <person name="Jarju S."/>
            <person name="Secka A."/>
            <person name="Antonio M."/>
            <person name="Oren A."/>
            <person name="Chaudhuri R.R."/>
            <person name="La Ragione R."/>
            <person name="Hildebrand F."/>
            <person name="Pallen M.J."/>
        </authorList>
    </citation>
    <scope>NUCLEOTIDE SEQUENCE</scope>
    <source>
        <strain evidence="5">ChiSxjej1B13-7041</strain>
    </source>
</reference>
<dbReference type="CDD" id="cd06284">
    <property type="entry name" value="PBP1_LacI-like"/>
    <property type="match status" value="1"/>
</dbReference>
<keyword evidence="2 5" id="KW-0238">DNA-binding</keyword>
<keyword evidence="1" id="KW-0805">Transcription regulation</keyword>
<dbReference type="AlphaFoldDB" id="A0A9D1ELV2"/>
<dbReference type="Gene3D" id="3.40.50.2300">
    <property type="match status" value="2"/>
</dbReference>
<evidence type="ECO:0000259" key="4">
    <source>
        <dbReference type="PROSITE" id="PS50932"/>
    </source>
</evidence>
<feature type="domain" description="HTH lacI-type" evidence="4">
    <location>
        <begin position="4"/>
        <end position="47"/>
    </location>
</feature>
<keyword evidence="3" id="KW-0804">Transcription</keyword>
<dbReference type="SMART" id="SM00354">
    <property type="entry name" value="HTH_LACI"/>
    <property type="match status" value="1"/>
</dbReference>
<dbReference type="GO" id="GO:0003700">
    <property type="term" value="F:DNA-binding transcription factor activity"/>
    <property type="evidence" value="ECO:0007669"/>
    <property type="project" value="TreeGrafter"/>
</dbReference>
<dbReference type="SUPFAM" id="SSF47413">
    <property type="entry name" value="lambda repressor-like DNA-binding domains"/>
    <property type="match status" value="1"/>
</dbReference>
<dbReference type="SUPFAM" id="SSF53822">
    <property type="entry name" value="Periplasmic binding protein-like I"/>
    <property type="match status" value="1"/>
</dbReference>
<evidence type="ECO:0000313" key="5">
    <source>
        <dbReference type="EMBL" id="HIR94223.1"/>
    </source>
</evidence>
<dbReference type="CDD" id="cd01392">
    <property type="entry name" value="HTH_LacI"/>
    <property type="match status" value="1"/>
</dbReference>
<dbReference type="EMBL" id="DVHU01000111">
    <property type="protein sequence ID" value="HIR94223.1"/>
    <property type="molecule type" value="Genomic_DNA"/>
</dbReference>
<dbReference type="Pfam" id="PF13377">
    <property type="entry name" value="Peripla_BP_3"/>
    <property type="match status" value="1"/>
</dbReference>
<dbReference type="Gene3D" id="1.10.260.40">
    <property type="entry name" value="lambda repressor-like DNA-binding domains"/>
    <property type="match status" value="1"/>
</dbReference>
<sequence length="337" mass="36958">MKKVTVYDVAVLAGVSVTTVSRVLNHPESVKEATREKIFQAMDELGYEYVFKIPETSRDERGGQEGSRLILVIVPYFTNPFHSTALDGIKTAAQNRGYDIVIYNYDHNDFLETFERLLDLIDKLPVCGGVLLSPGIQADKIQLLDQKLPVVQCADIAKEVSYVAVDDYAAAKSAVNYLLRHGGRKIAFIKTAEMDFVRNRERGYCDAMKEAGLPVVPQDIVSVPEDYETAVALISGLLGGEDRPDAFFASSDLIAVAAVNAVSRKGLRVPEDVSVVGFDDTYLAAMSTPPLTTVRQPIRRMGEIACKMLLDRLANPSAPCEQILLNADLVVRGTTRG</sequence>
<evidence type="ECO:0000256" key="1">
    <source>
        <dbReference type="ARBA" id="ARBA00023015"/>
    </source>
</evidence>
<evidence type="ECO:0000313" key="6">
    <source>
        <dbReference type="Proteomes" id="UP000886841"/>
    </source>
</evidence>
<proteinExistence type="predicted"/>
<dbReference type="GO" id="GO:0000976">
    <property type="term" value="F:transcription cis-regulatory region binding"/>
    <property type="evidence" value="ECO:0007669"/>
    <property type="project" value="TreeGrafter"/>
</dbReference>
<dbReference type="Pfam" id="PF00356">
    <property type="entry name" value="LacI"/>
    <property type="match status" value="1"/>
</dbReference>
<dbReference type="PANTHER" id="PTHR30146:SF109">
    <property type="entry name" value="HTH-TYPE TRANSCRIPTIONAL REGULATOR GALS"/>
    <property type="match status" value="1"/>
</dbReference>
<dbReference type="PROSITE" id="PS00356">
    <property type="entry name" value="HTH_LACI_1"/>
    <property type="match status" value="1"/>
</dbReference>
<comment type="caution">
    <text evidence="5">The sequence shown here is derived from an EMBL/GenBank/DDBJ whole genome shotgun (WGS) entry which is preliminary data.</text>
</comment>
<accession>A0A9D1ELV2</accession>
<evidence type="ECO:0000256" key="2">
    <source>
        <dbReference type="ARBA" id="ARBA00023125"/>
    </source>
</evidence>
<dbReference type="Proteomes" id="UP000886841">
    <property type="component" value="Unassembled WGS sequence"/>
</dbReference>
<dbReference type="InterPro" id="IPR010982">
    <property type="entry name" value="Lambda_DNA-bd_dom_sf"/>
</dbReference>
<organism evidence="5 6">
    <name type="scientific">Candidatus Egerieimonas intestinavium</name>
    <dbReference type="NCBI Taxonomy" id="2840777"/>
    <lineage>
        <taxon>Bacteria</taxon>
        <taxon>Bacillati</taxon>
        <taxon>Bacillota</taxon>
        <taxon>Clostridia</taxon>
        <taxon>Lachnospirales</taxon>
        <taxon>Lachnospiraceae</taxon>
        <taxon>Lachnospiraceae incertae sedis</taxon>
        <taxon>Candidatus Egerieimonas</taxon>
    </lineage>
</organism>